<dbReference type="KEGG" id="mgl:MGL_2489"/>
<keyword evidence="7" id="KW-0812">Transmembrane</keyword>
<evidence type="ECO:0000256" key="5">
    <source>
        <dbReference type="ARBA" id="ARBA00022676"/>
    </source>
</evidence>
<proteinExistence type="inferred from homology"/>
<comment type="catalytic activity">
    <reaction evidence="12">
        <text>a di-trans,poly-cis-dolichyl phosphate + UDP-alpha-D-glucose = a di-trans,poly-cis-dolichyl beta-D-glucosyl phosphate + UDP</text>
        <dbReference type="Rhea" id="RHEA:15401"/>
        <dbReference type="Rhea" id="RHEA-COMP:19498"/>
        <dbReference type="Rhea" id="RHEA-COMP:19502"/>
        <dbReference type="ChEBI" id="CHEBI:57525"/>
        <dbReference type="ChEBI" id="CHEBI:57683"/>
        <dbReference type="ChEBI" id="CHEBI:58223"/>
        <dbReference type="ChEBI" id="CHEBI:58885"/>
        <dbReference type="EC" id="2.4.1.117"/>
    </reaction>
    <physiologicalReaction direction="left-to-right" evidence="12">
        <dbReference type="Rhea" id="RHEA:15402"/>
    </physiologicalReaction>
</comment>
<gene>
    <name evidence="15" type="ORF">MGL_2489</name>
</gene>
<dbReference type="VEuPathDB" id="FungiDB:MGL_2489"/>
<feature type="chain" id="PRO_5002725105" description="dolichyl-phosphate beta-glucosyltransferase" evidence="13">
    <location>
        <begin position="18"/>
        <end position="393"/>
    </location>
</feature>
<comment type="caution">
    <text evidence="15">The sequence shown here is derived from an EMBL/GenBank/DDBJ whole genome shotgun (WGS) entry which is preliminary data.</text>
</comment>
<dbReference type="GO" id="GO:0006487">
    <property type="term" value="P:protein N-linked glycosylation"/>
    <property type="evidence" value="ECO:0007669"/>
    <property type="project" value="TreeGrafter"/>
</dbReference>
<comment type="similarity">
    <text evidence="3">Belongs to the glycosyltransferase 2 family.</text>
</comment>
<comment type="pathway">
    <text evidence="2">Protein modification; protein glycosylation.</text>
</comment>
<keyword evidence="9" id="KW-0735">Signal-anchor</keyword>
<keyword evidence="5" id="KW-0328">Glycosyltransferase</keyword>
<evidence type="ECO:0000256" key="1">
    <source>
        <dbReference type="ARBA" id="ARBA00004389"/>
    </source>
</evidence>
<dbReference type="GO" id="GO:0004581">
    <property type="term" value="F:dolichyl-phosphate beta-glucosyltransferase activity"/>
    <property type="evidence" value="ECO:0007669"/>
    <property type="project" value="UniProtKB-EC"/>
</dbReference>
<dbReference type="InterPro" id="IPR035518">
    <property type="entry name" value="DPG_synthase"/>
</dbReference>
<dbReference type="OrthoDB" id="3784at2759"/>
<dbReference type="OMA" id="PQPLPCW"/>
<dbReference type="Gene3D" id="3.90.550.10">
    <property type="entry name" value="Spore Coat Polysaccharide Biosynthesis Protein SpsA, Chain A"/>
    <property type="match status" value="1"/>
</dbReference>
<evidence type="ECO:0000256" key="8">
    <source>
        <dbReference type="ARBA" id="ARBA00022824"/>
    </source>
</evidence>
<accession>A8Q421</accession>
<evidence type="ECO:0000313" key="16">
    <source>
        <dbReference type="Proteomes" id="UP000008837"/>
    </source>
</evidence>
<dbReference type="PANTHER" id="PTHR10859">
    <property type="entry name" value="GLYCOSYL TRANSFERASE"/>
    <property type="match status" value="1"/>
</dbReference>
<evidence type="ECO:0000256" key="7">
    <source>
        <dbReference type="ARBA" id="ARBA00022692"/>
    </source>
</evidence>
<dbReference type="RefSeq" id="XP_001730107.1">
    <property type="nucleotide sequence ID" value="XM_001730055.1"/>
</dbReference>
<dbReference type="Pfam" id="PF00535">
    <property type="entry name" value="Glycos_transf_2"/>
    <property type="match status" value="1"/>
</dbReference>
<evidence type="ECO:0000256" key="12">
    <source>
        <dbReference type="ARBA" id="ARBA00045097"/>
    </source>
</evidence>
<dbReference type="InterPro" id="IPR029044">
    <property type="entry name" value="Nucleotide-diphossugar_trans"/>
</dbReference>
<dbReference type="GO" id="GO:0005789">
    <property type="term" value="C:endoplasmic reticulum membrane"/>
    <property type="evidence" value="ECO:0007669"/>
    <property type="project" value="UniProtKB-SubCell"/>
</dbReference>
<dbReference type="FunCoup" id="A8Q421">
    <property type="interactions" value="356"/>
</dbReference>
<keyword evidence="8" id="KW-0256">Endoplasmic reticulum</keyword>
<evidence type="ECO:0000256" key="2">
    <source>
        <dbReference type="ARBA" id="ARBA00004922"/>
    </source>
</evidence>
<organism evidence="15 16">
    <name type="scientific">Malassezia globosa (strain ATCC MYA-4612 / CBS 7966)</name>
    <name type="common">Dandruff-associated fungus</name>
    <dbReference type="NCBI Taxonomy" id="425265"/>
    <lineage>
        <taxon>Eukaryota</taxon>
        <taxon>Fungi</taxon>
        <taxon>Dikarya</taxon>
        <taxon>Basidiomycota</taxon>
        <taxon>Ustilaginomycotina</taxon>
        <taxon>Malasseziomycetes</taxon>
        <taxon>Malasseziales</taxon>
        <taxon>Malasseziaceae</taxon>
        <taxon>Malassezia</taxon>
    </lineage>
</organism>
<sequence length="393" mass="43679">MALLLGAVIMYVALILATPKEVQMTAAECTYITAEEPNDPTPLPRLTEEPTVQLTVVVPMYNEAKRLGSMLDDALTWLESVRKSGEPLAQPAPQALPNYVTTPAAEAAAPLTQPLRTYEVLLVDDGSQDRTCEVAMTYAHEHPLAPGAEVRLTRMHYNRGKGAAVRHGVMHARGAFILFADADGATRFSDLAKVAREMSRILTPMGQGIVVGSRAHLVTSEAVVKRSFLRNLLMRCFHVILSVLMRPPSIATIWPRVVPSGAKVQRLPQQPEILDTQCGFKLFSRATAQLLFPLAHIDRWIFDVELLLLAEMACRVSEAQHVLRPESQRGDGHDTLLRLPLPISEVAVHWTEIDGSKIHLLSDSMRMGRDLIVIRLNYWLGRWRSPPSIYARL</sequence>
<name>A8Q421_MALGO</name>
<feature type="domain" description="Glycosyltransferase 2-like" evidence="14">
    <location>
        <begin position="113"/>
        <end position="200"/>
    </location>
</feature>
<evidence type="ECO:0000256" key="10">
    <source>
        <dbReference type="ARBA" id="ARBA00022989"/>
    </source>
</evidence>
<keyword evidence="16" id="KW-1185">Reference proteome</keyword>
<dbReference type="InParanoid" id="A8Q421"/>
<dbReference type="AlphaFoldDB" id="A8Q421"/>
<evidence type="ECO:0000256" key="9">
    <source>
        <dbReference type="ARBA" id="ARBA00022968"/>
    </source>
</evidence>
<evidence type="ECO:0000259" key="14">
    <source>
        <dbReference type="Pfam" id="PF00535"/>
    </source>
</evidence>
<keyword evidence="11" id="KW-0472">Membrane</keyword>
<feature type="signal peptide" evidence="13">
    <location>
        <begin position="1"/>
        <end position="17"/>
    </location>
</feature>
<evidence type="ECO:0000313" key="15">
    <source>
        <dbReference type="EMBL" id="EDP42893.1"/>
    </source>
</evidence>
<reference evidence="15 16" key="1">
    <citation type="journal article" date="2007" name="Proc. Natl. Acad. Sci. U.S.A.">
        <title>Dandruff-associated Malassezia genomes reveal convergent and divergent virulence traits shared with plant and human fungal pathogens.</title>
        <authorList>
            <person name="Xu J."/>
            <person name="Saunders C.W."/>
            <person name="Hu P."/>
            <person name="Grant R.A."/>
            <person name="Boekhout T."/>
            <person name="Kuramae E.E."/>
            <person name="Kronstad J.W."/>
            <person name="Deangelis Y.M."/>
            <person name="Reeder N.L."/>
            <person name="Johnstone K.R."/>
            <person name="Leland M."/>
            <person name="Fieno A.M."/>
            <person name="Begley W.M."/>
            <person name="Sun Y."/>
            <person name="Lacey M.P."/>
            <person name="Chaudhary T."/>
            <person name="Keough T."/>
            <person name="Chu L."/>
            <person name="Sears R."/>
            <person name="Yuan B."/>
            <person name="Dawson T.L.Jr."/>
        </authorList>
    </citation>
    <scope>NUCLEOTIDE SEQUENCE [LARGE SCALE GENOMIC DNA]</scope>
    <source>
        <strain evidence="16">ATCC MYA-4612 / CBS 7966</strain>
    </source>
</reference>
<evidence type="ECO:0000256" key="11">
    <source>
        <dbReference type="ARBA" id="ARBA00023136"/>
    </source>
</evidence>
<evidence type="ECO:0000256" key="13">
    <source>
        <dbReference type="SAM" id="SignalP"/>
    </source>
</evidence>
<dbReference type="CDD" id="cd04188">
    <property type="entry name" value="DPG_synthase"/>
    <property type="match status" value="1"/>
</dbReference>
<evidence type="ECO:0000256" key="6">
    <source>
        <dbReference type="ARBA" id="ARBA00022679"/>
    </source>
</evidence>
<keyword evidence="6" id="KW-0808">Transferase</keyword>
<dbReference type="Proteomes" id="UP000008837">
    <property type="component" value="Unassembled WGS sequence"/>
</dbReference>
<keyword evidence="10" id="KW-1133">Transmembrane helix</keyword>
<dbReference type="InterPro" id="IPR001173">
    <property type="entry name" value="Glyco_trans_2-like"/>
</dbReference>
<protein>
    <recommendedName>
        <fullName evidence="4">dolichyl-phosphate beta-glucosyltransferase</fullName>
        <ecNumber evidence="4">2.4.1.117</ecNumber>
    </recommendedName>
</protein>
<dbReference type="SUPFAM" id="SSF53448">
    <property type="entry name" value="Nucleotide-diphospho-sugar transferases"/>
    <property type="match status" value="1"/>
</dbReference>
<dbReference type="PANTHER" id="PTHR10859:SF91">
    <property type="entry name" value="DOLICHYL-PHOSPHATE BETA-GLUCOSYLTRANSFERASE"/>
    <property type="match status" value="1"/>
</dbReference>
<evidence type="ECO:0000256" key="3">
    <source>
        <dbReference type="ARBA" id="ARBA00006739"/>
    </source>
</evidence>
<keyword evidence="13" id="KW-0732">Signal</keyword>
<comment type="subcellular location">
    <subcellularLocation>
        <location evidence="1">Endoplasmic reticulum membrane</location>
        <topology evidence="1">Single-pass membrane protein</topology>
    </subcellularLocation>
</comment>
<evidence type="ECO:0000256" key="4">
    <source>
        <dbReference type="ARBA" id="ARBA00012583"/>
    </source>
</evidence>
<dbReference type="GeneID" id="5854414"/>
<dbReference type="EMBL" id="AAYY01000009">
    <property type="protein sequence ID" value="EDP42893.1"/>
    <property type="molecule type" value="Genomic_DNA"/>
</dbReference>
<dbReference type="STRING" id="425265.A8Q421"/>
<dbReference type="EC" id="2.4.1.117" evidence="4"/>